<comment type="function">
    <text evidence="9">Catalyzes a mechanistically unusual reaction, the ATP-dependent insertion of CO2 between the N7 and N8 nitrogen atoms of 7,8-diaminopelargonic acid (DAPA, also called 7,8-diammoniononanoate) to form a ureido ring.</text>
</comment>
<dbReference type="EC" id="6.3.3.3" evidence="9"/>
<feature type="binding site" evidence="9">
    <location>
        <begin position="13"/>
        <end position="18"/>
    </location>
    <ligand>
        <name>ATP</name>
        <dbReference type="ChEBI" id="CHEBI:30616"/>
    </ligand>
</feature>
<dbReference type="NCBIfam" id="TIGR00347">
    <property type="entry name" value="bioD"/>
    <property type="match status" value="1"/>
</dbReference>
<keyword evidence="2 9" id="KW-0436">Ligase</keyword>
<evidence type="ECO:0000256" key="2">
    <source>
        <dbReference type="ARBA" id="ARBA00022598"/>
    </source>
</evidence>
<evidence type="ECO:0000256" key="5">
    <source>
        <dbReference type="ARBA" id="ARBA00022756"/>
    </source>
</evidence>
<dbReference type="Proteomes" id="UP000772812">
    <property type="component" value="Unassembled WGS sequence"/>
</dbReference>
<keyword evidence="11" id="KW-1185">Reference proteome</keyword>
<dbReference type="PANTHER" id="PTHR43210">
    <property type="entry name" value="DETHIOBIOTIN SYNTHETASE"/>
    <property type="match status" value="1"/>
</dbReference>
<comment type="caution">
    <text evidence="9">Lacks conserved residue(s) required for the propagation of feature annotation.</text>
</comment>
<name>A0ABS1GIE1_9AQUI</name>
<gene>
    <name evidence="9 10" type="primary">bioD</name>
    <name evidence="10" type="ORF">GWK41_05980</name>
</gene>
<organism evidence="10 11">
    <name type="scientific">Persephonella atlantica</name>
    <dbReference type="NCBI Taxonomy" id="2699429"/>
    <lineage>
        <taxon>Bacteria</taxon>
        <taxon>Pseudomonadati</taxon>
        <taxon>Aquificota</taxon>
        <taxon>Aquificia</taxon>
        <taxon>Aquificales</taxon>
        <taxon>Hydrogenothermaceae</taxon>
        <taxon>Persephonella</taxon>
    </lineage>
</organism>
<comment type="subunit">
    <text evidence="9">Homodimer.</text>
</comment>
<dbReference type="InterPro" id="IPR004472">
    <property type="entry name" value="DTB_synth_BioD"/>
</dbReference>
<dbReference type="PIRSF" id="PIRSF006755">
    <property type="entry name" value="DTB_synth"/>
    <property type="match status" value="1"/>
</dbReference>
<dbReference type="EMBL" id="JAACYA010000002">
    <property type="protein sequence ID" value="MBK3332610.1"/>
    <property type="molecule type" value="Genomic_DNA"/>
</dbReference>
<evidence type="ECO:0000256" key="7">
    <source>
        <dbReference type="ARBA" id="ARBA00022842"/>
    </source>
</evidence>
<comment type="subcellular location">
    <subcellularLocation>
        <location evidence="9">Cytoplasm</location>
    </subcellularLocation>
</comment>
<feature type="binding site" evidence="9">
    <location>
        <position position="50"/>
    </location>
    <ligand>
        <name>ATP</name>
        <dbReference type="ChEBI" id="CHEBI:30616"/>
    </ligand>
</feature>
<reference evidence="10 11" key="1">
    <citation type="journal article" date="2021" name="Syst. Appl. Microbiol.">
        <title>Persephonella atlantica sp. nov.: How to adapt to physico-chemical gradients in high temperature hydrothermal habitats.</title>
        <authorList>
            <person name="Francois D.X."/>
            <person name="Godfroy A."/>
            <person name="Mathien C."/>
            <person name="Aube J."/>
            <person name="Cathalot C."/>
            <person name="Lesongeur F."/>
            <person name="L'Haridon S."/>
            <person name="Philippon X."/>
            <person name="Roussel E.G."/>
        </authorList>
    </citation>
    <scope>NUCLEOTIDE SEQUENCE [LARGE SCALE GENOMIC DNA]</scope>
    <source>
        <strain evidence="10 11">MO1340</strain>
    </source>
</reference>
<comment type="catalytic activity">
    <reaction evidence="9">
        <text>(7R,8S)-7,8-diammoniononanoate + CO2 + ATP = (4R,5S)-dethiobiotin + ADP + phosphate + 3 H(+)</text>
        <dbReference type="Rhea" id="RHEA:15805"/>
        <dbReference type="ChEBI" id="CHEBI:15378"/>
        <dbReference type="ChEBI" id="CHEBI:16526"/>
        <dbReference type="ChEBI" id="CHEBI:30616"/>
        <dbReference type="ChEBI" id="CHEBI:43474"/>
        <dbReference type="ChEBI" id="CHEBI:149469"/>
        <dbReference type="ChEBI" id="CHEBI:149473"/>
        <dbReference type="ChEBI" id="CHEBI:456216"/>
        <dbReference type="EC" id="6.3.3.3"/>
    </reaction>
</comment>
<evidence type="ECO:0000256" key="6">
    <source>
        <dbReference type="ARBA" id="ARBA00022840"/>
    </source>
</evidence>
<accession>A0ABS1GIE1</accession>
<keyword evidence="1 9" id="KW-0963">Cytoplasm</keyword>
<dbReference type="RefSeq" id="WP_200674030.1">
    <property type="nucleotide sequence ID" value="NZ_JAACYA010000002.1"/>
</dbReference>
<feature type="binding site" evidence="9">
    <location>
        <position position="109"/>
    </location>
    <ligand>
        <name>Mg(2+)</name>
        <dbReference type="ChEBI" id="CHEBI:18420"/>
    </ligand>
</feature>
<evidence type="ECO:0000313" key="10">
    <source>
        <dbReference type="EMBL" id="MBK3332610.1"/>
    </source>
</evidence>
<comment type="cofactor">
    <cofactor evidence="9">
        <name>Mg(2+)</name>
        <dbReference type="ChEBI" id="CHEBI:18420"/>
    </cofactor>
</comment>
<keyword evidence="3 9" id="KW-0479">Metal-binding</keyword>
<feature type="binding site" evidence="9">
    <location>
        <position position="42"/>
    </location>
    <ligand>
        <name>substrate</name>
    </ligand>
</feature>
<comment type="catalytic activity">
    <reaction evidence="8">
        <text>(7R,8S)-8-amino-7-(carboxyamino)nonanoate + ATP = (4R,5S)-dethiobiotin + ADP + phosphate + H(+)</text>
        <dbReference type="Rhea" id="RHEA:63684"/>
        <dbReference type="ChEBI" id="CHEBI:15378"/>
        <dbReference type="ChEBI" id="CHEBI:30616"/>
        <dbReference type="ChEBI" id="CHEBI:43474"/>
        <dbReference type="ChEBI" id="CHEBI:149470"/>
        <dbReference type="ChEBI" id="CHEBI:149473"/>
        <dbReference type="ChEBI" id="CHEBI:456216"/>
    </reaction>
</comment>
<keyword evidence="7 9" id="KW-0460">Magnesium</keyword>
<evidence type="ECO:0000256" key="8">
    <source>
        <dbReference type="ARBA" id="ARBA00047386"/>
    </source>
</evidence>
<dbReference type="InterPro" id="IPR027417">
    <property type="entry name" value="P-loop_NTPase"/>
</dbReference>
<dbReference type="Pfam" id="PF13500">
    <property type="entry name" value="AAA_26"/>
    <property type="match status" value="1"/>
</dbReference>
<dbReference type="PANTHER" id="PTHR43210:SF2">
    <property type="entry name" value="ATP-DEPENDENT DETHIOBIOTIN SYNTHETASE BIOD 2"/>
    <property type="match status" value="1"/>
</dbReference>
<keyword evidence="5 9" id="KW-0093">Biotin biosynthesis</keyword>
<proteinExistence type="inferred from homology"/>
<feature type="binding site" evidence="9">
    <location>
        <begin position="109"/>
        <end position="112"/>
    </location>
    <ligand>
        <name>ATP</name>
        <dbReference type="ChEBI" id="CHEBI:30616"/>
    </ligand>
</feature>
<dbReference type="SUPFAM" id="SSF52540">
    <property type="entry name" value="P-loop containing nucleoside triphosphate hydrolases"/>
    <property type="match status" value="1"/>
</dbReference>
<comment type="similarity">
    <text evidence="9">Belongs to the dethiobiotin synthetase family.</text>
</comment>
<evidence type="ECO:0000256" key="1">
    <source>
        <dbReference type="ARBA" id="ARBA00022490"/>
    </source>
</evidence>
<evidence type="ECO:0000256" key="9">
    <source>
        <dbReference type="HAMAP-Rule" id="MF_00336"/>
    </source>
</evidence>
<evidence type="ECO:0000256" key="4">
    <source>
        <dbReference type="ARBA" id="ARBA00022741"/>
    </source>
</evidence>
<comment type="pathway">
    <text evidence="9">Cofactor biosynthesis; biotin biosynthesis; biotin from 7,8-diaminononanoate: step 1/2.</text>
</comment>
<feature type="active site" evidence="9">
    <location>
        <position position="38"/>
    </location>
</feature>
<protein>
    <recommendedName>
        <fullName evidence="9">ATP-dependent dethiobiotin synthetase BioD</fullName>
        <ecNumber evidence="9">6.3.3.3</ecNumber>
    </recommendedName>
    <alternativeName>
        <fullName evidence="9">DTB synthetase</fullName>
        <shortName evidence="9">DTBS</shortName>
    </alternativeName>
    <alternativeName>
        <fullName evidence="9">Dethiobiotin synthase</fullName>
    </alternativeName>
</protein>
<dbReference type="GO" id="GO:0004141">
    <property type="term" value="F:dethiobiotin synthase activity"/>
    <property type="evidence" value="ECO:0007669"/>
    <property type="project" value="UniProtKB-EC"/>
</dbReference>
<keyword evidence="6 9" id="KW-0067">ATP-binding</keyword>
<comment type="caution">
    <text evidence="10">The sequence shown here is derived from an EMBL/GenBank/DDBJ whole genome shotgun (WGS) entry which is preliminary data.</text>
</comment>
<evidence type="ECO:0000256" key="3">
    <source>
        <dbReference type="ARBA" id="ARBA00022723"/>
    </source>
</evidence>
<feature type="binding site" evidence="9">
    <location>
        <position position="50"/>
    </location>
    <ligand>
        <name>Mg(2+)</name>
        <dbReference type="ChEBI" id="CHEBI:18420"/>
    </ligand>
</feature>
<dbReference type="Gene3D" id="3.40.50.300">
    <property type="entry name" value="P-loop containing nucleotide triphosphate hydrolases"/>
    <property type="match status" value="1"/>
</dbReference>
<dbReference type="CDD" id="cd03109">
    <property type="entry name" value="DTBS"/>
    <property type="match status" value="1"/>
</dbReference>
<dbReference type="HAMAP" id="MF_00336">
    <property type="entry name" value="BioD"/>
    <property type="match status" value="1"/>
</dbReference>
<sequence length="223" mass="24511">MSKAVFITGTDTGVGKTVVAGAVVKLLKDKGYNVGYFKPVETGCSPECSDAKTISRITGQHIDEVVLYQFKNPVAPLVAERLEGKKIDMARIYSHLDKLKRSYEYLVVEGAGGIKVPITEEDGNIVTYLDFVYETFLPVVVVSRAGLGTINHTVLTVDVLNSVNIEIKGIIVNGYTGDSISERTNPEIIHEMTGVPVISVINRMDNPMESIAYYYPEIVNFIF</sequence>
<feature type="binding site" evidence="9">
    <location>
        <position position="17"/>
    </location>
    <ligand>
        <name>Mg(2+)</name>
        <dbReference type="ChEBI" id="CHEBI:18420"/>
    </ligand>
</feature>
<keyword evidence="4 9" id="KW-0547">Nucleotide-binding</keyword>
<evidence type="ECO:0000313" key="11">
    <source>
        <dbReference type="Proteomes" id="UP000772812"/>
    </source>
</evidence>